<dbReference type="EMBL" id="AYYO01000017">
    <property type="protein sequence ID" value="KRM55573.1"/>
    <property type="molecule type" value="Genomic_DNA"/>
</dbReference>
<evidence type="ECO:0000313" key="2">
    <source>
        <dbReference type="EMBL" id="KRM55573.1"/>
    </source>
</evidence>
<keyword evidence="1" id="KW-1133">Transmembrane helix</keyword>
<gene>
    <name evidence="2" type="ORF">FC18_GL001190</name>
</gene>
<feature type="transmembrane region" description="Helical" evidence="1">
    <location>
        <begin position="35"/>
        <end position="55"/>
    </location>
</feature>
<accession>A0A0R1ZM78</accession>
<keyword evidence="3" id="KW-1185">Reference proteome</keyword>
<reference evidence="2 3" key="1">
    <citation type="journal article" date="2015" name="Genome Announc.">
        <title>Expanding the biotechnology potential of lactobacilli through comparative genomics of 213 strains and associated genera.</title>
        <authorList>
            <person name="Sun Z."/>
            <person name="Harris H.M."/>
            <person name="McCann A."/>
            <person name="Guo C."/>
            <person name="Argimon S."/>
            <person name="Zhang W."/>
            <person name="Yang X."/>
            <person name="Jeffery I.B."/>
            <person name="Cooney J.C."/>
            <person name="Kagawa T.F."/>
            <person name="Liu W."/>
            <person name="Song Y."/>
            <person name="Salvetti E."/>
            <person name="Wrobel A."/>
            <person name="Rasinkangas P."/>
            <person name="Parkhill J."/>
            <person name="Rea M.C."/>
            <person name="O'Sullivan O."/>
            <person name="Ritari J."/>
            <person name="Douillard F.P."/>
            <person name="Paul Ross R."/>
            <person name="Yang R."/>
            <person name="Briner A.E."/>
            <person name="Felis G.E."/>
            <person name="de Vos W.M."/>
            <person name="Barrangou R."/>
            <person name="Klaenhammer T.R."/>
            <person name="Caufield P.W."/>
            <person name="Cui Y."/>
            <person name="Zhang H."/>
            <person name="O'Toole P.W."/>
        </authorList>
    </citation>
    <scope>NUCLEOTIDE SEQUENCE [LARGE SCALE GENOMIC DNA]</scope>
    <source>
        <strain evidence="2 3">DSM 20505</strain>
    </source>
</reference>
<proteinExistence type="predicted"/>
<evidence type="ECO:0000313" key="3">
    <source>
        <dbReference type="Proteomes" id="UP000051679"/>
    </source>
</evidence>
<comment type="caution">
    <text evidence="2">The sequence shown here is derived from an EMBL/GenBank/DDBJ whole genome shotgun (WGS) entry which is preliminary data.</text>
</comment>
<dbReference type="Proteomes" id="UP000051679">
    <property type="component" value="Unassembled WGS sequence"/>
</dbReference>
<sequence length="63" mass="6979">MEQESGIGSLILWGTVAVFFIFMSGYYFAQFKASGSYSALLLAGGQMIFGITELIRFKKTKLN</sequence>
<name>A0A0R1ZM78_9LACO</name>
<keyword evidence="1" id="KW-0812">Transmembrane</keyword>
<dbReference type="RefSeq" id="WP_054679037.1">
    <property type="nucleotide sequence ID" value="NZ_AYYO01000017.1"/>
</dbReference>
<organism evidence="2 3">
    <name type="scientific">Lacticaseibacillus sharpeae JCM 1186 = DSM 20505</name>
    <dbReference type="NCBI Taxonomy" id="1291052"/>
    <lineage>
        <taxon>Bacteria</taxon>
        <taxon>Bacillati</taxon>
        <taxon>Bacillota</taxon>
        <taxon>Bacilli</taxon>
        <taxon>Lactobacillales</taxon>
        <taxon>Lactobacillaceae</taxon>
        <taxon>Lacticaseibacillus</taxon>
    </lineage>
</organism>
<feature type="transmembrane region" description="Helical" evidence="1">
    <location>
        <begin position="7"/>
        <end position="29"/>
    </location>
</feature>
<dbReference type="PATRIC" id="fig|1291052.5.peg.1208"/>
<dbReference type="AlphaFoldDB" id="A0A0R1ZM78"/>
<keyword evidence="1" id="KW-0472">Membrane</keyword>
<evidence type="ECO:0000256" key="1">
    <source>
        <dbReference type="SAM" id="Phobius"/>
    </source>
</evidence>
<protein>
    <submittedName>
        <fullName evidence="2">Uncharacterized protein</fullName>
    </submittedName>
</protein>